<dbReference type="NCBIfam" id="TIGR02937">
    <property type="entry name" value="sigma70-ECF"/>
    <property type="match status" value="1"/>
</dbReference>
<dbReference type="InterPro" id="IPR013325">
    <property type="entry name" value="RNA_pol_sigma_r2"/>
</dbReference>
<comment type="subunit">
    <text evidence="1">Interacts transiently with the RNA polymerase catalytic core formed by RpoA, RpoB, RpoC and RpoZ (2 alpha, 1 beta, 1 beta' and 1 omega subunit) to form the RNA polymerase holoenzyme that can initiate transcription.</text>
</comment>
<dbReference type="Gene3D" id="1.10.10.10">
    <property type="entry name" value="Winged helix-like DNA-binding domain superfamily/Winged helix DNA-binding domain"/>
    <property type="match status" value="1"/>
</dbReference>
<dbReference type="InterPro" id="IPR007627">
    <property type="entry name" value="RNA_pol_sigma70_r2"/>
</dbReference>
<dbReference type="RefSeq" id="WP_277864316.1">
    <property type="nucleotide sequence ID" value="NZ_JARRAG010000002.1"/>
</dbReference>
<dbReference type="Gene3D" id="1.10.1740.10">
    <property type="match status" value="1"/>
</dbReference>
<dbReference type="CDD" id="cd06171">
    <property type="entry name" value="Sigma70_r4"/>
    <property type="match status" value="1"/>
</dbReference>
<dbReference type="EMBL" id="JARRAG010000002">
    <property type="protein sequence ID" value="MDG3008048.1"/>
    <property type="molecule type" value="Genomic_DNA"/>
</dbReference>
<gene>
    <name evidence="4" type="primary">sigJ</name>
    <name evidence="4" type="ORF">PZE19_30150</name>
</gene>
<dbReference type="PANTHER" id="PTHR30173">
    <property type="entry name" value="SIGMA 19 FACTOR"/>
    <property type="match status" value="1"/>
</dbReference>
<proteinExistence type="predicted"/>
<dbReference type="Proteomes" id="UP001216907">
    <property type="component" value="Unassembled WGS sequence"/>
</dbReference>
<dbReference type="InterPro" id="IPR032710">
    <property type="entry name" value="NTF2-like_dom_sf"/>
</dbReference>
<evidence type="ECO:0000256" key="1">
    <source>
        <dbReference type="ARBA" id="ARBA00011344"/>
    </source>
</evidence>
<name>A0ABT6FKD8_9BACT</name>
<dbReference type="SUPFAM" id="SSF54427">
    <property type="entry name" value="NTF2-like"/>
    <property type="match status" value="1"/>
</dbReference>
<evidence type="ECO:0000313" key="4">
    <source>
        <dbReference type="EMBL" id="MDG3008048.1"/>
    </source>
</evidence>
<evidence type="ECO:0000313" key="5">
    <source>
        <dbReference type="Proteomes" id="UP001216907"/>
    </source>
</evidence>
<protein>
    <submittedName>
        <fullName evidence="4">RNA polymerase sigma factor SigJ</fullName>
    </submittedName>
</protein>
<dbReference type="InterPro" id="IPR036388">
    <property type="entry name" value="WH-like_DNA-bd_sf"/>
</dbReference>
<dbReference type="InterPro" id="IPR014284">
    <property type="entry name" value="RNA_pol_sigma-70_dom"/>
</dbReference>
<dbReference type="PANTHER" id="PTHR30173:SF36">
    <property type="entry name" value="ECF RNA POLYMERASE SIGMA FACTOR SIGJ"/>
    <property type="match status" value="1"/>
</dbReference>
<reference evidence="4 5" key="1">
    <citation type="submission" date="2023-03" db="EMBL/GenBank/DDBJ databases">
        <title>Paludisphaera mucosa sp. nov. a novel planctomycete from northern fen.</title>
        <authorList>
            <person name="Ivanova A."/>
        </authorList>
    </citation>
    <scope>NUCLEOTIDE SEQUENCE [LARGE SCALE GENOMIC DNA]</scope>
    <source>
        <strain evidence="4 5">Pla2</strain>
    </source>
</reference>
<evidence type="ECO:0000259" key="3">
    <source>
        <dbReference type="Pfam" id="PF08281"/>
    </source>
</evidence>
<feature type="domain" description="RNA polymerase sigma-70 region 2" evidence="2">
    <location>
        <begin position="10"/>
        <end position="71"/>
    </location>
</feature>
<dbReference type="SUPFAM" id="SSF88659">
    <property type="entry name" value="Sigma3 and sigma4 domains of RNA polymerase sigma factors"/>
    <property type="match status" value="1"/>
</dbReference>
<dbReference type="Pfam" id="PF08281">
    <property type="entry name" value="Sigma70_r4_2"/>
    <property type="match status" value="1"/>
</dbReference>
<comment type="caution">
    <text evidence="4">The sequence shown here is derived from an EMBL/GenBank/DDBJ whole genome shotgun (WGS) entry which is preliminary data.</text>
</comment>
<dbReference type="InterPro" id="IPR013249">
    <property type="entry name" value="RNA_pol_sigma70_r4_t2"/>
</dbReference>
<dbReference type="Gene3D" id="3.10.450.50">
    <property type="match status" value="1"/>
</dbReference>
<evidence type="ECO:0000259" key="2">
    <source>
        <dbReference type="Pfam" id="PF04542"/>
    </source>
</evidence>
<dbReference type="InterPro" id="IPR052704">
    <property type="entry name" value="ECF_Sigma-70_Domain"/>
</dbReference>
<feature type="domain" description="RNA polymerase sigma factor 70 region 4 type 2" evidence="3">
    <location>
        <begin position="106"/>
        <end position="158"/>
    </location>
</feature>
<organism evidence="4 5">
    <name type="scientific">Paludisphaera mucosa</name>
    <dbReference type="NCBI Taxonomy" id="3030827"/>
    <lineage>
        <taxon>Bacteria</taxon>
        <taxon>Pseudomonadati</taxon>
        <taxon>Planctomycetota</taxon>
        <taxon>Planctomycetia</taxon>
        <taxon>Isosphaerales</taxon>
        <taxon>Isosphaeraceae</taxon>
        <taxon>Paludisphaera</taxon>
    </lineage>
</organism>
<keyword evidence="5" id="KW-1185">Reference proteome</keyword>
<accession>A0ABT6FKD8</accession>
<dbReference type="InterPro" id="IPR013324">
    <property type="entry name" value="RNA_pol_sigma_r3/r4-like"/>
</dbReference>
<dbReference type="NCBIfam" id="NF007214">
    <property type="entry name" value="PRK09636.1"/>
    <property type="match status" value="1"/>
</dbReference>
<dbReference type="SUPFAM" id="SSF88946">
    <property type="entry name" value="Sigma2 domain of RNA polymerase sigma factors"/>
    <property type="match status" value="1"/>
</dbReference>
<sequence length="305" mass="33145">MDEIDARGADRLRPKLLAVAYRMLGDATEAEDAVQDAYLRHHQHAGEVVDAEPWLVKTTTRICIDRLRRAKARREAYVGPWLPEPVPPTWPGAAPDRAELAESLSMAFLVLLETLSPAERAVHLLREVFGYDFEEIAGLLDKSPVNVRQIASRAKKRLDRREPRFRPDPGEADALAERFFAACREGDVQAVESMLAADVVLYADGGGKTFAAPRPVVGVHKIARLLTVAFRKLEAVGEASYAVVNGRPGLVFTLGGHAHEVATVAADPGGASVAAVYIVLNPDKLGLWPATSSSNQGDESSWNPD</sequence>
<dbReference type="Pfam" id="PF04542">
    <property type="entry name" value="Sigma70_r2"/>
    <property type="match status" value="1"/>
</dbReference>